<accession>A0A5B0MPZ2</accession>
<keyword evidence="3" id="KW-1185">Reference proteome</keyword>
<reference evidence="2 3" key="1">
    <citation type="submission" date="2019-05" db="EMBL/GenBank/DDBJ databases">
        <title>Emergence of the Ug99 lineage of the wheat stem rust pathogen through somatic hybridization.</title>
        <authorList>
            <person name="Li F."/>
            <person name="Upadhyaya N.M."/>
            <person name="Sperschneider J."/>
            <person name="Matny O."/>
            <person name="Nguyen-Phuc H."/>
            <person name="Mago R."/>
            <person name="Raley C."/>
            <person name="Miller M.E."/>
            <person name="Silverstein K.A.T."/>
            <person name="Henningsen E."/>
            <person name="Hirsch C.D."/>
            <person name="Visser B."/>
            <person name="Pretorius Z.A."/>
            <person name="Steffenson B.J."/>
            <person name="Schwessinger B."/>
            <person name="Dodds P.N."/>
            <person name="Figueroa M."/>
        </authorList>
    </citation>
    <scope>NUCLEOTIDE SEQUENCE [LARGE SCALE GENOMIC DNA]</scope>
    <source>
        <strain evidence="2">21-0</strain>
    </source>
</reference>
<feature type="region of interest" description="Disordered" evidence="1">
    <location>
        <begin position="1"/>
        <end position="29"/>
    </location>
</feature>
<evidence type="ECO:0000313" key="3">
    <source>
        <dbReference type="Proteomes" id="UP000324748"/>
    </source>
</evidence>
<dbReference type="AlphaFoldDB" id="A0A5B0MPZ2"/>
<gene>
    <name evidence="2" type="ORF">PGT21_028352</name>
</gene>
<dbReference type="EMBL" id="VSWC01000144">
    <property type="protein sequence ID" value="KAA1078084.1"/>
    <property type="molecule type" value="Genomic_DNA"/>
</dbReference>
<name>A0A5B0MPZ2_PUCGR</name>
<feature type="region of interest" description="Disordered" evidence="1">
    <location>
        <begin position="112"/>
        <end position="137"/>
    </location>
</feature>
<protein>
    <submittedName>
        <fullName evidence="2">Uncharacterized protein</fullName>
    </submittedName>
</protein>
<organism evidence="2 3">
    <name type="scientific">Puccinia graminis f. sp. tritici</name>
    <dbReference type="NCBI Taxonomy" id="56615"/>
    <lineage>
        <taxon>Eukaryota</taxon>
        <taxon>Fungi</taxon>
        <taxon>Dikarya</taxon>
        <taxon>Basidiomycota</taxon>
        <taxon>Pucciniomycotina</taxon>
        <taxon>Pucciniomycetes</taxon>
        <taxon>Pucciniales</taxon>
        <taxon>Pucciniaceae</taxon>
        <taxon>Puccinia</taxon>
    </lineage>
</organism>
<evidence type="ECO:0000313" key="2">
    <source>
        <dbReference type="EMBL" id="KAA1078084.1"/>
    </source>
</evidence>
<comment type="caution">
    <text evidence="2">The sequence shown here is derived from an EMBL/GenBank/DDBJ whole genome shotgun (WGS) entry which is preliminary data.</text>
</comment>
<dbReference type="Proteomes" id="UP000324748">
    <property type="component" value="Unassembled WGS sequence"/>
</dbReference>
<feature type="compositionally biased region" description="Polar residues" evidence="1">
    <location>
        <begin position="112"/>
        <end position="124"/>
    </location>
</feature>
<evidence type="ECO:0000256" key="1">
    <source>
        <dbReference type="SAM" id="MobiDB-lite"/>
    </source>
</evidence>
<proteinExistence type="predicted"/>
<sequence length="157" mass="17283">MFSGLIRGSVGGQKLKPGGQSSPPAARSRVRWRCSQSAAHSLTIVTKRTIHHQQPTHLKMNTNKELSHTPEFNIPLVPEAVSAPGSPNTGTPPTVIIHQNFHTRLAPNEDVQNMQSQDPSTGNLLSKDGLLQHSYQPLTNSSLRWDSQYRPPWPGDL</sequence>